<dbReference type="Proteomes" id="UP000323324">
    <property type="component" value="Unassembled WGS sequence"/>
</dbReference>
<proteinExistence type="predicted"/>
<protein>
    <submittedName>
        <fullName evidence="3">SPOR domain-containing protein</fullName>
    </submittedName>
</protein>
<feature type="signal peptide" evidence="1">
    <location>
        <begin position="1"/>
        <end position="25"/>
    </location>
</feature>
<dbReference type="AlphaFoldDB" id="A0A8H2QKS9"/>
<dbReference type="EMBL" id="VSKM01000012">
    <property type="protein sequence ID" value="TYB72176.1"/>
    <property type="molecule type" value="Genomic_DNA"/>
</dbReference>
<sequence>MKLLPLRNSSLVILLTLSVCFYSHAQEGTLVINQDSKITKLLELKKEINTNESDNERYRINIYSGSLEGAESARSKFKQAHTDWSTSLKYETPNYKIYAGSFRSRLEADRALAKIKKTFPNAFPLNPKKQ</sequence>
<reference evidence="3 4" key="1">
    <citation type="submission" date="2019-08" db="EMBL/GenBank/DDBJ databases">
        <title>Genomes of Antarctic Bizionia species.</title>
        <authorList>
            <person name="Bowman J.P."/>
        </authorList>
    </citation>
    <scope>NUCLEOTIDE SEQUENCE [LARGE SCALE GENOMIC DNA]</scope>
    <source>
        <strain evidence="3 4">HFD</strain>
    </source>
</reference>
<dbReference type="Pfam" id="PF05036">
    <property type="entry name" value="SPOR"/>
    <property type="match status" value="1"/>
</dbReference>
<organism evidence="3 4">
    <name type="scientific">Bizionia saleffrena</name>
    <dbReference type="NCBI Taxonomy" id="291189"/>
    <lineage>
        <taxon>Bacteria</taxon>
        <taxon>Pseudomonadati</taxon>
        <taxon>Bacteroidota</taxon>
        <taxon>Flavobacteriia</taxon>
        <taxon>Flavobacteriales</taxon>
        <taxon>Flavobacteriaceae</taxon>
        <taxon>Bizionia</taxon>
    </lineage>
</organism>
<dbReference type="InterPro" id="IPR036680">
    <property type="entry name" value="SPOR-like_sf"/>
</dbReference>
<gene>
    <name evidence="3" type="ORF">ES676_11570</name>
</gene>
<dbReference type="SUPFAM" id="SSF110997">
    <property type="entry name" value="Sporulation related repeat"/>
    <property type="match status" value="1"/>
</dbReference>
<evidence type="ECO:0000256" key="1">
    <source>
        <dbReference type="SAM" id="SignalP"/>
    </source>
</evidence>
<evidence type="ECO:0000313" key="3">
    <source>
        <dbReference type="EMBL" id="TYB72176.1"/>
    </source>
</evidence>
<evidence type="ECO:0000259" key="2">
    <source>
        <dbReference type="Pfam" id="PF05036"/>
    </source>
</evidence>
<dbReference type="GO" id="GO:0042834">
    <property type="term" value="F:peptidoglycan binding"/>
    <property type="evidence" value="ECO:0007669"/>
    <property type="project" value="InterPro"/>
</dbReference>
<accession>A0A8H2QKS9</accession>
<keyword evidence="1" id="KW-0732">Signal</keyword>
<evidence type="ECO:0000313" key="4">
    <source>
        <dbReference type="Proteomes" id="UP000323324"/>
    </source>
</evidence>
<dbReference type="RefSeq" id="WP_148370489.1">
    <property type="nucleotide sequence ID" value="NZ_VSKM01000012.1"/>
</dbReference>
<dbReference type="Gene3D" id="3.30.70.1070">
    <property type="entry name" value="Sporulation related repeat"/>
    <property type="match status" value="1"/>
</dbReference>
<name>A0A8H2QKS9_9FLAO</name>
<keyword evidence="4" id="KW-1185">Reference proteome</keyword>
<feature type="domain" description="SPOR" evidence="2">
    <location>
        <begin position="56"/>
        <end position="123"/>
    </location>
</feature>
<feature type="chain" id="PRO_5034183010" evidence="1">
    <location>
        <begin position="26"/>
        <end position="130"/>
    </location>
</feature>
<comment type="caution">
    <text evidence="3">The sequence shown here is derived from an EMBL/GenBank/DDBJ whole genome shotgun (WGS) entry which is preliminary data.</text>
</comment>
<dbReference type="InterPro" id="IPR007730">
    <property type="entry name" value="SPOR-like_dom"/>
</dbReference>